<dbReference type="InterPro" id="IPR017896">
    <property type="entry name" value="4Fe4S_Fe-S-bd"/>
</dbReference>
<dbReference type="GO" id="GO:0046872">
    <property type="term" value="F:metal ion binding"/>
    <property type="evidence" value="ECO:0007669"/>
    <property type="project" value="UniProtKB-KW"/>
</dbReference>
<name>A0A9D1F958_9FIRM</name>
<evidence type="ECO:0000256" key="1">
    <source>
        <dbReference type="ARBA" id="ARBA00022485"/>
    </source>
</evidence>
<evidence type="ECO:0000256" key="2">
    <source>
        <dbReference type="ARBA" id="ARBA00022723"/>
    </source>
</evidence>
<evidence type="ECO:0000313" key="7">
    <source>
        <dbReference type="Proteomes" id="UP000886741"/>
    </source>
</evidence>
<dbReference type="PANTHER" id="PTHR43687:SF1">
    <property type="entry name" value="FERREDOXIN III"/>
    <property type="match status" value="1"/>
</dbReference>
<keyword evidence="1" id="KW-0004">4Fe-4S</keyword>
<protein>
    <submittedName>
        <fullName evidence="6">4Fe-4S dicluster domain-containing protein</fullName>
    </submittedName>
</protein>
<feature type="domain" description="4Fe-4S ferredoxin-type" evidence="5">
    <location>
        <begin position="5"/>
        <end position="34"/>
    </location>
</feature>
<dbReference type="PROSITE" id="PS51379">
    <property type="entry name" value="4FE4S_FER_2"/>
    <property type="match status" value="2"/>
</dbReference>
<dbReference type="Proteomes" id="UP000886741">
    <property type="component" value="Unassembled WGS sequence"/>
</dbReference>
<dbReference type="PANTHER" id="PTHR43687">
    <property type="entry name" value="ADENYLYLSULFATE REDUCTASE, BETA SUBUNIT"/>
    <property type="match status" value="1"/>
</dbReference>
<keyword evidence="4" id="KW-0411">Iron-sulfur</keyword>
<reference evidence="6" key="1">
    <citation type="submission" date="2020-10" db="EMBL/GenBank/DDBJ databases">
        <authorList>
            <person name="Gilroy R."/>
        </authorList>
    </citation>
    <scope>NUCLEOTIDE SEQUENCE</scope>
    <source>
        <strain evidence="6">ChiBcec16-1751</strain>
    </source>
</reference>
<dbReference type="Pfam" id="PF12837">
    <property type="entry name" value="Fer4_6"/>
    <property type="match status" value="1"/>
</dbReference>
<accession>A0A9D1F958</accession>
<dbReference type="Gene3D" id="3.30.70.20">
    <property type="match status" value="1"/>
</dbReference>
<sequence>MPSKRLAAVDSGRCVACGSCCKVCPKGAVSVWRGVTAVVDGALCIGCGKCQKECPAGAIVLNNREAAV</sequence>
<gene>
    <name evidence="6" type="ORF">IAA83_05535</name>
</gene>
<dbReference type="PROSITE" id="PS00198">
    <property type="entry name" value="4FE4S_FER_1"/>
    <property type="match status" value="1"/>
</dbReference>
<evidence type="ECO:0000259" key="5">
    <source>
        <dbReference type="PROSITE" id="PS51379"/>
    </source>
</evidence>
<dbReference type="PRINTS" id="PR01868">
    <property type="entry name" value="ABCEFAMILY"/>
</dbReference>
<organism evidence="6 7">
    <name type="scientific">Candidatus Avoscillospira avistercoris</name>
    <dbReference type="NCBI Taxonomy" id="2840707"/>
    <lineage>
        <taxon>Bacteria</taxon>
        <taxon>Bacillati</taxon>
        <taxon>Bacillota</taxon>
        <taxon>Clostridia</taxon>
        <taxon>Eubacteriales</taxon>
        <taxon>Oscillospiraceae</taxon>
        <taxon>Oscillospiraceae incertae sedis</taxon>
        <taxon>Candidatus Avoscillospira</taxon>
    </lineage>
</organism>
<dbReference type="GO" id="GO:0051539">
    <property type="term" value="F:4 iron, 4 sulfur cluster binding"/>
    <property type="evidence" value="ECO:0007669"/>
    <property type="project" value="UniProtKB-KW"/>
</dbReference>
<proteinExistence type="predicted"/>
<evidence type="ECO:0000256" key="3">
    <source>
        <dbReference type="ARBA" id="ARBA00023004"/>
    </source>
</evidence>
<reference evidence="6" key="2">
    <citation type="journal article" date="2021" name="PeerJ">
        <title>Extensive microbial diversity within the chicken gut microbiome revealed by metagenomics and culture.</title>
        <authorList>
            <person name="Gilroy R."/>
            <person name="Ravi A."/>
            <person name="Getino M."/>
            <person name="Pursley I."/>
            <person name="Horton D.L."/>
            <person name="Alikhan N.F."/>
            <person name="Baker D."/>
            <person name="Gharbi K."/>
            <person name="Hall N."/>
            <person name="Watson M."/>
            <person name="Adriaenssens E.M."/>
            <person name="Foster-Nyarko E."/>
            <person name="Jarju S."/>
            <person name="Secka A."/>
            <person name="Antonio M."/>
            <person name="Oren A."/>
            <person name="Chaudhuri R.R."/>
            <person name="La Ragione R."/>
            <person name="Hildebrand F."/>
            <person name="Pallen M.J."/>
        </authorList>
    </citation>
    <scope>NUCLEOTIDE SEQUENCE</scope>
    <source>
        <strain evidence="6">ChiBcec16-1751</strain>
    </source>
</reference>
<dbReference type="InterPro" id="IPR013283">
    <property type="entry name" value="RLI1"/>
</dbReference>
<feature type="domain" description="4Fe-4S ferredoxin-type" evidence="5">
    <location>
        <begin position="35"/>
        <end position="64"/>
    </location>
</feature>
<dbReference type="InterPro" id="IPR017900">
    <property type="entry name" value="4Fe4S_Fe_S_CS"/>
</dbReference>
<keyword evidence="3" id="KW-0408">Iron</keyword>
<dbReference type="AlphaFoldDB" id="A0A9D1F958"/>
<evidence type="ECO:0000313" key="6">
    <source>
        <dbReference type="EMBL" id="HIS64817.1"/>
    </source>
</evidence>
<comment type="caution">
    <text evidence="6">The sequence shown here is derived from an EMBL/GenBank/DDBJ whole genome shotgun (WGS) entry which is preliminary data.</text>
</comment>
<dbReference type="EMBL" id="DVJJ01000081">
    <property type="protein sequence ID" value="HIS64817.1"/>
    <property type="molecule type" value="Genomic_DNA"/>
</dbReference>
<dbReference type="InterPro" id="IPR050572">
    <property type="entry name" value="Fe-S_Ferredoxin"/>
</dbReference>
<keyword evidence="2" id="KW-0479">Metal-binding</keyword>
<dbReference type="SUPFAM" id="SSF54862">
    <property type="entry name" value="4Fe-4S ferredoxins"/>
    <property type="match status" value="1"/>
</dbReference>
<evidence type="ECO:0000256" key="4">
    <source>
        <dbReference type="ARBA" id="ARBA00023014"/>
    </source>
</evidence>